<dbReference type="EMBL" id="CP042806">
    <property type="protein sequence ID" value="QEE27955.1"/>
    <property type="molecule type" value="Genomic_DNA"/>
</dbReference>
<dbReference type="InterPro" id="IPR017801">
    <property type="entry name" value="DUF3738"/>
</dbReference>
<dbReference type="NCBIfam" id="TIGR03435">
    <property type="entry name" value="Soli_TIGR03435"/>
    <property type="match status" value="1"/>
</dbReference>
<name>A0A5B9EA17_9BACT</name>
<proteinExistence type="predicted"/>
<keyword evidence="1" id="KW-0812">Transmembrane</keyword>
<feature type="transmembrane region" description="Helical" evidence="1">
    <location>
        <begin position="12"/>
        <end position="39"/>
    </location>
</feature>
<reference evidence="2 3" key="1">
    <citation type="submission" date="2019-08" db="EMBL/GenBank/DDBJ databases">
        <title>Complete genome sequence of Terriglobus albidus strain ORNL.</title>
        <authorList>
            <person name="Podar M."/>
        </authorList>
    </citation>
    <scope>NUCLEOTIDE SEQUENCE [LARGE SCALE GENOMIC DNA]</scope>
    <source>
        <strain evidence="2 3">ORNL</strain>
    </source>
</reference>
<dbReference type="Proteomes" id="UP000321820">
    <property type="component" value="Chromosome"/>
</dbReference>
<keyword evidence="1" id="KW-0472">Membrane</keyword>
<dbReference type="AlphaFoldDB" id="A0A5B9EA17"/>
<organism evidence="2 3">
    <name type="scientific">Terriglobus albidus</name>
    <dbReference type="NCBI Taxonomy" id="1592106"/>
    <lineage>
        <taxon>Bacteria</taxon>
        <taxon>Pseudomonadati</taxon>
        <taxon>Acidobacteriota</taxon>
        <taxon>Terriglobia</taxon>
        <taxon>Terriglobales</taxon>
        <taxon>Acidobacteriaceae</taxon>
        <taxon>Terriglobus</taxon>
    </lineage>
</organism>
<evidence type="ECO:0000256" key="1">
    <source>
        <dbReference type="SAM" id="Phobius"/>
    </source>
</evidence>
<keyword evidence="3" id="KW-1185">Reference proteome</keyword>
<evidence type="ECO:0000313" key="2">
    <source>
        <dbReference type="EMBL" id="QEE27955.1"/>
    </source>
</evidence>
<accession>A0A5B9EA17</accession>
<dbReference type="Pfam" id="PF12543">
    <property type="entry name" value="DUF3738"/>
    <property type="match status" value="1"/>
</dbReference>
<gene>
    <name evidence="2" type="ORF">FTW19_08065</name>
</gene>
<keyword evidence="1" id="KW-1133">Transmembrane helix</keyword>
<protein>
    <submittedName>
        <fullName evidence="2">TIGR03435 family protein</fullName>
    </submittedName>
</protein>
<sequence>MDVASRNSAKKIGFMAIIAPVLSTYRYRIALAVRAFFLLENRESCGSLCRWPINSSTVLNTVALRWACIAVYQSEDKRMSEITRRDFVTNATLGITASALNLKAFAVSQNAPARFEVASIRPSQPGATAQQAHFSPSFGVTDRFDAEAVTVGDILDMLNNWQLGRVLGGPAWMRTDRYDIHAKADTPISSEERKSAVQALLTERFKFVAHQETRDIPAAVLLAPKRPVGLKPAAGGETPSMHVDARGDPVFVATPMSTVTNYLAQMWHLPVVDQTGLTGTFDFSLAPSAIEHVRGQTWGDLVREAMLDFGFKVEMRKVPLQVTIVDRCERPSEN</sequence>
<evidence type="ECO:0000313" key="3">
    <source>
        <dbReference type="Proteomes" id="UP000321820"/>
    </source>
</evidence>
<dbReference type="KEGG" id="talb:FTW19_08065"/>